<organism evidence="1 2">
    <name type="scientific">Rhizophlyctis rosea</name>
    <dbReference type="NCBI Taxonomy" id="64517"/>
    <lineage>
        <taxon>Eukaryota</taxon>
        <taxon>Fungi</taxon>
        <taxon>Fungi incertae sedis</taxon>
        <taxon>Chytridiomycota</taxon>
        <taxon>Chytridiomycota incertae sedis</taxon>
        <taxon>Chytridiomycetes</taxon>
        <taxon>Rhizophlyctidales</taxon>
        <taxon>Rhizophlyctidaceae</taxon>
        <taxon>Rhizophlyctis</taxon>
    </lineage>
</organism>
<name>A0AAD5SBI7_9FUNG</name>
<accession>A0AAD5SBI7</accession>
<dbReference type="AlphaFoldDB" id="A0AAD5SBI7"/>
<evidence type="ECO:0000313" key="2">
    <source>
        <dbReference type="Proteomes" id="UP001212841"/>
    </source>
</evidence>
<feature type="non-terminal residue" evidence="1">
    <location>
        <position position="1"/>
    </location>
</feature>
<dbReference type="Proteomes" id="UP001212841">
    <property type="component" value="Unassembled WGS sequence"/>
</dbReference>
<proteinExistence type="predicted"/>
<dbReference type="EMBL" id="JADGJD010000642">
    <property type="protein sequence ID" value="KAJ3049452.1"/>
    <property type="molecule type" value="Genomic_DNA"/>
</dbReference>
<gene>
    <name evidence="1" type="ORF">HK097_009551</name>
</gene>
<keyword evidence="2" id="KW-1185">Reference proteome</keyword>
<protein>
    <submittedName>
        <fullName evidence="1">Uncharacterized protein</fullName>
    </submittedName>
</protein>
<comment type="caution">
    <text evidence="1">The sequence shown here is derived from an EMBL/GenBank/DDBJ whole genome shotgun (WGS) entry which is preliminary data.</text>
</comment>
<evidence type="ECO:0000313" key="1">
    <source>
        <dbReference type="EMBL" id="KAJ3049452.1"/>
    </source>
</evidence>
<sequence length="113" mass="12454">YTGALTVTSQQFSVPTLSSNNNKPSTTQFLIHTTRLSFRGKIGYYIDAPTLPRVRVSSPATNSTGTVIETPSVELQSLNEKDGEKGPWWVVVDARKKGEDVLDDVEVELGWDL</sequence>
<reference evidence="1" key="1">
    <citation type="submission" date="2020-05" db="EMBL/GenBank/DDBJ databases">
        <title>Phylogenomic resolution of chytrid fungi.</title>
        <authorList>
            <person name="Stajich J.E."/>
            <person name="Amses K."/>
            <person name="Simmons R."/>
            <person name="Seto K."/>
            <person name="Myers J."/>
            <person name="Bonds A."/>
            <person name="Quandt C.A."/>
            <person name="Barry K."/>
            <person name="Liu P."/>
            <person name="Grigoriev I."/>
            <person name="Longcore J.E."/>
            <person name="James T.Y."/>
        </authorList>
    </citation>
    <scope>NUCLEOTIDE SEQUENCE</scope>
    <source>
        <strain evidence="1">JEL0318</strain>
    </source>
</reference>